<accession>A0A9P6KMX6</accession>
<feature type="compositionally biased region" description="Low complexity" evidence="1">
    <location>
        <begin position="45"/>
        <end position="58"/>
    </location>
</feature>
<organism evidence="2 3">
    <name type="scientific">Paraphaeosphaeria minitans</name>
    <dbReference type="NCBI Taxonomy" id="565426"/>
    <lineage>
        <taxon>Eukaryota</taxon>
        <taxon>Fungi</taxon>
        <taxon>Dikarya</taxon>
        <taxon>Ascomycota</taxon>
        <taxon>Pezizomycotina</taxon>
        <taxon>Dothideomycetes</taxon>
        <taxon>Pleosporomycetidae</taxon>
        <taxon>Pleosporales</taxon>
        <taxon>Massarineae</taxon>
        <taxon>Didymosphaeriaceae</taxon>
        <taxon>Paraphaeosphaeria</taxon>
    </lineage>
</organism>
<keyword evidence="3" id="KW-1185">Reference proteome</keyword>
<name>A0A9P6KMX6_9PLEO</name>
<sequence>MRRLKVVLSQLGRVAEGSKRRRSEGTRKSGISNSSAAAERRTDGASQQRAASSKQQKAGRGLETTLYSDRTMRDMRERINDASQCVGSGPGPIVGREERARAWSERLRRLSKPLHACLGPVSGQRGRVSITAPDWRRKSSSDGGQGSGGALWERPILCSFDCERKEKEAKQKDGEEGRNEETKNRARDIAGQDTPTKRHSPHSPLAQPRSSWTVDPHL</sequence>
<feature type="compositionally biased region" description="Basic and acidic residues" evidence="1">
    <location>
        <begin position="165"/>
        <end position="190"/>
    </location>
</feature>
<gene>
    <name evidence="2" type="ORF">PMIN01_09300</name>
</gene>
<dbReference type="Proteomes" id="UP000756921">
    <property type="component" value="Unassembled WGS sequence"/>
</dbReference>
<dbReference type="EMBL" id="WJXW01000010">
    <property type="protein sequence ID" value="KAF9732442.1"/>
    <property type="molecule type" value="Genomic_DNA"/>
</dbReference>
<proteinExistence type="predicted"/>
<protein>
    <submittedName>
        <fullName evidence="2">Uncharacterized protein</fullName>
    </submittedName>
</protein>
<comment type="caution">
    <text evidence="2">The sequence shown here is derived from an EMBL/GenBank/DDBJ whole genome shotgun (WGS) entry which is preliminary data.</text>
</comment>
<evidence type="ECO:0000313" key="3">
    <source>
        <dbReference type="Proteomes" id="UP000756921"/>
    </source>
</evidence>
<dbReference type="AlphaFoldDB" id="A0A9P6KMX6"/>
<feature type="region of interest" description="Disordered" evidence="1">
    <location>
        <begin position="165"/>
        <end position="218"/>
    </location>
</feature>
<evidence type="ECO:0000313" key="2">
    <source>
        <dbReference type="EMBL" id="KAF9732442.1"/>
    </source>
</evidence>
<reference evidence="2" key="1">
    <citation type="journal article" date="2020" name="Mol. Plant Microbe Interact.">
        <title>Genome Sequence of the Biocontrol Agent Coniothyrium minitans strain Conio (IMI 134523).</title>
        <authorList>
            <person name="Patel D."/>
            <person name="Shittu T.A."/>
            <person name="Baroncelli R."/>
            <person name="Muthumeenakshi S."/>
            <person name="Osborne T.H."/>
            <person name="Janganan T.K."/>
            <person name="Sreenivasaprasad S."/>
        </authorList>
    </citation>
    <scope>NUCLEOTIDE SEQUENCE</scope>
    <source>
        <strain evidence="2">Conio</strain>
    </source>
</reference>
<feature type="region of interest" description="Disordered" evidence="1">
    <location>
        <begin position="130"/>
        <end position="151"/>
    </location>
</feature>
<feature type="region of interest" description="Disordered" evidence="1">
    <location>
        <begin position="1"/>
        <end position="68"/>
    </location>
</feature>
<evidence type="ECO:0000256" key="1">
    <source>
        <dbReference type="SAM" id="MobiDB-lite"/>
    </source>
</evidence>
<feature type="compositionally biased region" description="Polar residues" evidence="1">
    <location>
        <begin position="208"/>
        <end position="218"/>
    </location>
</feature>